<accession>A0A6A6E5A4</accession>
<name>A0A6A6E5A4_9PEZI</name>
<reference evidence="1" key="1">
    <citation type="journal article" date="2020" name="Stud. Mycol.">
        <title>101 Dothideomycetes genomes: a test case for predicting lifestyles and emergence of pathogens.</title>
        <authorList>
            <person name="Haridas S."/>
            <person name="Albert R."/>
            <person name="Binder M."/>
            <person name="Bloem J."/>
            <person name="Labutti K."/>
            <person name="Salamov A."/>
            <person name="Andreopoulos B."/>
            <person name="Baker S."/>
            <person name="Barry K."/>
            <person name="Bills G."/>
            <person name="Bluhm B."/>
            <person name="Cannon C."/>
            <person name="Castanera R."/>
            <person name="Culley D."/>
            <person name="Daum C."/>
            <person name="Ezra D."/>
            <person name="Gonzalez J."/>
            <person name="Henrissat B."/>
            <person name="Kuo A."/>
            <person name="Liang C."/>
            <person name="Lipzen A."/>
            <person name="Lutzoni F."/>
            <person name="Magnuson J."/>
            <person name="Mondo S."/>
            <person name="Nolan M."/>
            <person name="Ohm R."/>
            <person name="Pangilinan J."/>
            <person name="Park H.-J."/>
            <person name="Ramirez L."/>
            <person name="Alfaro M."/>
            <person name="Sun H."/>
            <person name="Tritt A."/>
            <person name="Yoshinaga Y."/>
            <person name="Zwiers L.-H."/>
            <person name="Turgeon B."/>
            <person name="Goodwin S."/>
            <person name="Spatafora J."/>
            <person name="Crous P."/>
            <person name="Grigoriev I."/>
        </authorList>
    </citation>
    <scope>NUCLEOTIDE SEQUENCE</scope>
    <source>
        <strain evidence="1">CBS 207.26</strain>
    </source>
</reference>
<feature type="non-terminal residue" evidence="1">
    <location>
        <position position="251"/>
    </location>
</feature>
<sequence>KGTEPKKRWLSFVLYSLDRKWHVKLIFQSNLQSAQNNTFAKVTKRRNDLENLCLCIDFDSTQLLDDTVTEFLLTRQQDTHRQKLCLKTRLDTESGYVVIDDLWLRVQEDPSRVRFLVYNGGGSCVPTRGLLAIKKIKEFGMGVHLVHVDSDEYVYKEVNRPLYIPRDSEVLEMELRNLERMHDSEGVVRLIAVVVSDNPYQTTKVIENDPPISLQGILLEYHPNGMLQNALQSPKPNYPWHRWALQITRTL</sequence>
<evidence type="ECO:0000313" key="1">
    <source>
        <dbReference type="EMBL" id="KAF2185350.1"/>
    </source>
</evidence>
<dbReference type="AlphaFoldDB" id="A0A6A6E5A4"/>
<feature type="non-terminal residue" evidence="1">
    <location>
        <position position="1"/>
    </location>
</feature>
<dbReference type="InterPro" id="IPR011009">
    <property type="entry name" value="Kinase-like_dom_sf"/>
</dbReference>
<dbReference type="EMBL" id="ML994634">
    <property type="protein sequence ID" value="KAF2185350.1"/>
    <property type="molecule type" value="Genomic_DNA"/>
</dbReference>
<proteinExistence type="predicted"/>
<dbReference type="OrthoDB" id="4062651at2759"/>
<gene>
    <name evidence="1" type="ORF">K469DRAFT_456287</name>
</gene>
<protein>
    <submittedName>
        <fullName evidence="1">Uncharacterized protein</fullName>
    </submittedName>
</protein>
<evidence type="ECO:0000313" key="2">
    <source>
        <dbReference type="Proteomes" id="UP000800200"/>
    </source>
</evidence>
<dbReference type="Proteomes" id="UP000800200">
    <property type="component" value="Unassembled WGS sequence"/>
</dbReference>
<organism evidence="1 2">
    <name type="scientific">Zopfia rhizophila CBS 207.26</name>
    <dbReference type="NCBI Taxonomy" id="1314779"/>
    <lineage>
        <taxon>Eukaryota</taxon>
        <taxon>Fungi</taxon>
        <taxon>Dikarya</taxon>
        <taxon>Ascomycota</taxon>
        <taxon>Pezizomycotina</taxon>
        <taxon>Dothideomycetes</taxon>
        <taxon>Dothideomycetes incertae sedis</taxon>
        <taxon>Zopfiaceae</taxon>
        <taxon>Zopfia</taxon>
    </lineage>
</organism>
<dbReference type="SUPFAM" id="SSF56112">
    <property type="entry name" value="Protein kinase-like (PK-like)"/>
    <property type="match status" value="1"/>
</dbReference>
<keyword evidence="2" id="KW-1185">Reference proteome</keyword>